<keyword evidence="3" id="KW-1185">Reference proteome</keyword>
<evidence type="ECO:0000313" key="2">
    <source>
        <dbReference type="EnsemblPlants" id="AET1Gv21038200.1"/>
    </source>
</evidence>
<evidence type="ECO:0000256" key="1">
    <source>
        <dbReference type="SAM" id="Phobius"/>
    </source>
</evidence>
<reference evidence="2" key="5">
    <citation type="journal article" date="2021" name="G3 (Bethesda)">
        <title>Aegilops tauschii genome assembly Aet v5.0 features greater sequence contiguity and improved annotation.</title>
        <authorList>
            <person name="Wang L."/>
            <person name="Zhu T."/>
            <person name="Rodriguez J.C."/>
            <person name="Deal K.R."/>
            <person name="Dubcovsky J."/>
            <person name="McGuire P.E."/>
            <person name="Lux T."/>
            <person name="Spannagl M."/>
            <person name="Mayer K.F.X."/>
            <person name="Baldrich P."/>
            <person name="Meyers B.C."/>
            <person name="Huo N."/>
            <person name="Gu Y.Q."/>
            <person name="Zhou H."/>
            <person name="Devos K.M."/>
            <person name="Bennetzen J.L."/>
            <person name="Unver T."/>
            <person name="Budak H."/>
            <person name="Gulick P.J."/>
            <person name="Galiba G."/>
            <person name="Kalapos B."/>
            <person name="Nelson D.R."/>
            <person name="Li P."/>
            <person name="You F.M."/>
            <person name="Luo M.C."/>
            <person name="Dvorak J."/>
        </authorList>
    </citation>
    <scope>NUCLEOTIDE SEQUENCE [LARGE SCALE GENOMIC DNA]</scope>
    <source>
        <strain evidence="2">cv. AL8/78</strain>
    </source>
</reference>
<reference evidence="3" key="1">
    <citation type="journal article" date="2014" name="Science">
        <title>Ancient hybridizations among the ancestral genomes of bread wheat.</title>
        <authorList>
            <consortium name="International Wheat Genome Sequencing Consortium,"/>
            <person name="Marcussen T."/>
            <person name="Sandve S.R."/>
            <person name="Heier L."/>
            <person name="Spannagl M."/>
            <person name="Pfeifer M."/>
            <person name="Jakobsen K.S."/>
            <person name="Wulff B.B."/>
            <person name="Steuernagel B."/>
            <person name="Mayer K.F."/>
            <person name="Olsen O.A."/>
        </authorList>
    </citation>
    <scope>NUCLEOTIDE SEQUENCE [LARGE SCALE GENOMIC DNA]</scope>
    <source>
        <strain evidence="3">cv. AL8/78</strain>
    </source>
</reference>
<dbReference type="Proteomes" id="UP000015105">
    <property type="component" value="Chromosome 1D"/>
</dbReference>
<sequence>LQPRSGLRQRLLVLLVQSPSVPLPLVMVVRIGLIATAVVEFFLGSASCAGRISLVQLLKQCKLPQSVAKQVGQRRIKRKQQMCSEDEMHLV</sequence>
<reference evidence="2" key="3">
    <citation type="journal article" date="2017" name="Nature">
        <title>Genome sequence of the progenitor of the wheat D genome Aegilops tauschii.</title>
        <authorList>
            <person name="Luo M.C."/>
            <person name="Gu Y.Q."/>
            <person name="Puiu D."/>
            <person name="Wang H."/>
            <person name="Twardziok S.O."/>
            <person name="Deal K.R."/>
            <person name="Huo N."/>
            <person name="Zhu T."/>
            <person name="Wang L."/>
            <person name="Wang Y."/>
            <person name="McGuire P.E."/>
            <person name="Liu S."/>
            <person name="Long H."/>
            <person name="Ramasamy R.K."/>
            <person name="Rodriguez J.C."/>
            <person name="Van S.L."/>
            <person name="Yuan L."/>
            <person name="Wang Z."/>
            <person name="Xia Z."/>
            <person name="Xiao L."/>
            <person name="Anderson O.D."/>
            <person name="Ouyang S."/>
            <person name="Liang Y."/>
            <person name="Zimin A.V."/>
            <person name="Pertea G."/>
            <person name="Qi P."/>
            <person name="Bennetzen J.L."/>
            <person name="Dai X."/>
            <person name="Dawson M.W."/>
            <person name="Muller H.G."/>
            <person name="Kugler K."/>
            <person name="Rivarola-Duarte L."/>
            <person name="Spannagl M."/>
            <person name="Mayer K.F.X."/>
            <person name="Lu F.H."/>
            <person name="Bevan M.W."/>
            <person name="Leroy P."/>
            <person name="Li P."/>
            <person name="You F.M."/>
            <person name="Sun Q."/>
            <person name="Liu Z."/>
            <person name="Lyons E."/>
            <person name="Wicker T."/>
            <person name="Salzberg S.L."/>
            <person name="Devos K.M."/>
            <person name="Dvorak J."/>
        </authorList>
    </citation>
    <scope>NUCLEOTIDE SEQUENCE [LARGE SCALE GENOMIC DNA]</scope>
    <source>
        <strain evidence="2">cv. AL8/78</strain>
    </source>
</reference>
<feature type="transmembrane region" description="Helical" evidence="1">
    <location>
        <begin position="20"/>
        <end position="43"/>
    </location>
</feature>
<dbReference type="Gramene" id="AET1Gv21038200.1">
    <property type="protein sequence ID" value="AET1Gv21038200.1"/>
    <property type="gene ID" value="AET1Gv21038200"/>
</dbReference>
<accession>A0A453A4H7</accession>
<evidence type="ECO:0000313" key="3">
    <source>
        <dbReference type="Proteomes" id="UP000015105"/>
    </source>
</evidence>
<keyword evidence="1" id="KW-0812">Transmembrane</keyword>
<organism evidence="2 3">
    <name type="scientific">Aegilops tauschii subsp. strangulata</name>
    <name type="common">Goatgrass</name>
    <dbReference type="NCBI Taxonomy" id="200361"/>
    <lineage>
        <taxon>Eukaryota</taxon>
        <taxon>Viridiplantae</taxon>
        <taxon>Streptophyta</taxon>
        <taxon>Embryophyta</taxon>
        <taxon>Tracheophyta</taxon>
        <taxon>Spermatophyta</taxon>
        <taxon>Magnoliopsida</taxon>
        <taxon>Liliopsida</taxon>
        <taxon>Poales</taxon>
        <taxon>Poaceae</taxon>
        <taxon>BOP clade</taxon>
        <taxon>Pooideae</taxon>
        <taxon>Triticodae</taxon>
        <taxon>Triticeae</taxon>
        <taxon>Triticinae</taxon>
        <taxon>Aegilops</taxon>
    </lineage>
</organism>
<keyword evidence="1" id="KW-0472">Membrane</keyword>
<name>A0A453A4H7_AEGTS</name>
<proteinExistence type="predicted"/>
<keyword evidence="1" id="KW-1133">Transmembrane helix</keyword>
<protein>
    <submittedName>
        <fullName evidence="2">Uncharacterized protein</fullName>
    </submittedName>
</protein>
<reference evidence="2" key="4">
    <citation type="submission" date="2019-03" db="UniProtKB">
        <authorList>
            <consortium name="EnsemblPlants"/>
        </authorList>
    </citation>
    <scope>IDENTIFICATION</scope>
</reference>
<dbReference type="EnsemblPlants" id="AET1Gv21038200.1">
    <property type="protein sequence ID" value="AET1Gv21038200.1"/>
    <property type="gene ID" value="AET1Gv21038200"/>
</dbReference>
<reference evidence="3" key="2">
    <citation type="journal article" date="2017" name="Nat. Plants">
        <title>The Aegilops tauschii genome reveals multiple impacts of transposons.</title>
        <authorList>
            <person name="Zhao G."/>
            <person name="Zou C."/>
            <person name="Li K."/>
            <person name="Wang K."/>
            <person name="Li T."/>
            <person name="Gao L."/>
            <person name="Zhang X."/>
            <person name="Wang H."/>
            <person name="Yang Z."/>
            <person name="Liu X."/>
            <person name="Jiang W."/>
            <person name="Mao L."/>
            <person name="Kong X."/>
            <person name="Jiao Y."/>
            <person name="Jia J."/>
        </authorList>
    </citation>
    <scope>NUCLEOTIDE SEQUENCE [LARGE SCALE GENOMIC DNA]</scope>
    <source>
        <strain evidence="3">cv. AL8/78</strain>
    </source>
</reference>
<dbReference type="AlphaFoldDB" id="A0A453A4H7"/>